<dbReference type="PANTHER" id="PTHR11417">
    <property type="entry name" value="SOMATOTROPIN,PROLACTIN"/>
    <property type="match status" value="1"/>
</dbReference>
<evidence type="ECO:0000256" key="1">
    <source>
        <dbReference type="ARBA" id="ARBA00004613"/>
    </source>
</evidence>
<dbReference type="PROSITE" id="PS00338">
    <property type="entry name" value="SOMATOTROPIN_2"/>
    <property type="match status" value="1"/>
</dbReference>
<dbReference type="AGR" id="MGI:1341833"/>
<proteinExistence type="evidence at transcript level"/>
<keyword evidence="6" id="KW-0862">Zinc</keyword>
<evidence type="ECO:0000256" key="2">
    <source>
        <dbReference type="ARBA" id="ARBA00008474"/>
    </source>
</evidence>
<dbReference type="EMBL" id="LM644168">
    <property type="protein sequence ID" value="CDW51415.1"/>
    <property type="molecule type" value="mRNA"/>
</dbReference>
<evidence type="ECO:0000256" key="4">
    <source>
        <dbReference type="ARBA" id="ARBA00022729"/>
    </source>
</evidence>
<feature type="chain" id="PRO_5005803015" evidence="8">
    <location>
        <begin position="30"/>
        <end position="224"/>
    </location>
</feature>
<evidence type="ECO:0000313" key="10">
    <source>
        <dbReference type="MGI" id="MGI:1341833"/>
    </source>
</evidence>
<dbReference type="CDD" id="cd10288">
    <property type="entry name" value="prolactin_like"/>
    <property type="match status" value="1"/>
</dbReference>
<dbReference type="PROSITE" id="PS00266">
    <property type="entry name" value="SOMATOTROPIN_1"/>
    <property type="match status" value="1"/>
</dbReference>
<keyword evidence="3" id="KW-0964">Secreted</keyword>
<feature type="binding site" evidence="6">
    <location>
        <position position="56"/>
    </location>
    <ligand>
        <name>Zn(2+)</name>
        <dbReference type="ChEBI" id="CHEBI:29105"/>
    </ligand>
</feature>
<reference evidence="9" key="3">
    <citation type="journal article" date="2019" name="Gene Rep">
        <title>Eutherian third-party data gene collections.</title>
        <authorList>
            <person name="Premzl M."/>
        </authorList>
    </citation>
    <scope>NUCLEOTIDE SEQUENCE</scope>
</reference>
<dbReference type="FunFam" id="1.20.1250.10:FF:000047">
    <property type="entry name" value="Growth hormone d21"/>
    <property type="match status" value="1"/>
</dbReference>
<dbReference type="VEuPathDB" id="HostDB:ENSMUSG00000056457"/>
<dbReference type="PhylomeDB" id="A0A0M5HDY5"/>
<dbReference type="BioGRID-ORCS" id="18812">
    <property type="hits" value="9 hits in 45 CRISPR screens"/>
</dbReference>
<evidence type="ECO:0000256" key="6">
    <source>
        <dbReference type="PIRSR" id="PIRSR601400-1"/>
    </source>
</evidence>
<reference evidence="9" key="1">
    <citation type="journal article" date="2015" name="Genom Data">
        <title>Third party data gene data set of eutherian growth hormone genes.</title>
        <authorList>
            <person name="Premzl M."/>
        </authorList>
    </citation>
    <scope>NUCLEOTIDE SEQUENCE</scope>
</reference>
<evidence type="ECO:0000256" key="5">
    <source>
        <dbReference type="ARBA" id="ARBA00023157"/>
    </source>
</evidence>
<dbReference type="PANTHER" id="PTHR11417:SF39">
    <property type="entry name" value="GROWTH HORMONE D22-RELATED"/>
    <property type="match status" value="1"/>
</dbReference>
<dbReference type="GO" id="GO:0005615">
    <property type="term" value="C:extracellular space"/>
    <property type="evidence" value="ECO:0007669"/>
    <property type="project" value="UniProtKB-ARBA"/>
</dbReference>
<reference evidence="9" key="2">
    <citation type="journal article" date="2016" name="Data Brief">
        <title>Curated eutherian third party data gene data sets.</title>
        <authorList>
            <person name="Premzl M."/>
        </authorList>
    </citation>
    <scope>NUCLEOTIDE SEQUENCE</scope>
</reference>
<keyword evidence="4 8" id="KW-0732">Signal</keyword>
<keyword evidence="6" id="KW-0479">Metal-binding</keyword>
<dbReference type="ExpressionAtlas" id="A0A0M5HDY5">
    <property type="expression patterns" value="baseline and differential"/>
</dbReference>
<organism evidence="9">
    <name type="scientific">Mus musculus</name>
    <name type="common">Mouse</name>
    <dbReference type="NCBI Taxonomy" id="10090"/>
    <lineage>
        <taxon>Eukaryota</taxon>
        <taxon>Metazoa</taxon>
        <taxon>Chordata</taxon>
        <taxon>Craniata</taxon>
        <taxon>Vertebrata</taxon>
        <taxon>Euteleostomi</taxon>
        <taxon>Mammalia</taxon>
        <taxon>Eutheria</taxon>
        <taxon>Euarchontoglires</taxon>
        <taxon>Glires</taxon>
        <taxon>Rodentia</taxon>
        <taxon>Myomorpha</taxon>
        <taxon>Muroidea</taxon>
        <taxon>Muridae</taxon>
        <taxon>Murinae</taxon>
        <taxon>Mus</taxon>
        <taxon>Mus</taxon>
    </lineage>
</organism>
<dbReference type="InterPro" id="IPR018116">
    <property type="entry name" value="Somatotropin_CS"/>
</dbReference>
<gene>
    <name evidence="10" type="primary">Prl2c3</name>
    <name evidence="9" type="synonym">Ghd1</name>
</gene>
<keyword evidence="5" id="KW-1015">Disulfide bond</keyword>
<accession>A0A0M5HDY5</accession>
<feature type="signal peptide" evidence="8">
    <location>
        <begin position="1"/>
        <end position="29"/>
    </location>
</feature>
<dbReference type="InterPro" id="IPR001400">
    <property type="entry name" value="Somatotropin/Prolactin"/>
</dbReference>
<evidence type="ECO:0000256" key="7">
    <source>
        <dbReference type="RuleBase" id="RU003618"/>
    </source>
</evidence>
<dbReference type="CTD" id="18812"/>
<dbReference type="KEGG" id="mmu:18812"/>
<dbReference type="InterPro" id="IPR009079">
    <property type="entry name" value="4_helix_cytokine-like_core"/>
</dbReference>
<comment type="subcellular location">
    <subcellularLocation>
        <location evidence="1 7">Secreted</location>
    </subcellularLocation>
</comment>
<dbReference type="SUPFAM" id="SSF47266">
    <property type="entry name" value="4-helical cytokines"/>
    <property type="match status" value="1"/>
</dbReference>
<dbReference type="SMR" id="A0A0M5HDY5"/>
<dbReference type="PRINTS" id="PR00836">
    <property type="entry name" value="SOMATOTROPIN"/>
</dbReference>
<dbReference type="GeneID" id="18812"/>
<dbReference type="OMA" id="CHLRLNC"/>
<dbReference type="OrthoDB" id="9584148at2759"/>
<dbReference type="DNASU" id="18812"/>
<evidence type="ECO:0000256" key="3">
    <source>
        <dbReference type="ARBA" id="ARBA00022525"/>
    </source>
</evidence>
<dbReference type="AlphaFoldDB" id="A0A0M5HDY5"/>
<feature type="binding site" evidence="6">
    <location>
        <position position="208"/>
    </location>
    <ligand>
        <name>Zn(2+)</name>
        <dbReference type="ChEBI" id="CHEBI:29105"/>
    </ligand>
</feature>
<dbReference type="GO" id="GO:0005179">
    <property type="term" value="F:hormone activity"/>
    <property type="evidence" value="ECO:0007669"/>
    <property type="project" value="UniProtKB-KW"/>
</dbReference>
<evidence type="ECO:0000256" key="8">
    <source>
        <dbReference type="SAM" id="SignalP"/>
    </source>
</evidence>
<dbReference type="Pfam" id="PF00103">
    <property type="entry name" value="Hormone_1"/>
    <property type="match status" value="1"/>
</dbReference>
<dbReference type="Gene3D" id="1.20.1250.10">
    <property type="match status" value="1"/>
</dbReference>
<name>A0A0M5HDY5_MOUSE</name>
<comment type="similarity">
    <text evidence="2 7">Belongs to the somatotropin/prolactin family.</text>
</comment>
<protein>
    <submittedName>
        <fullName evidence="9">Growth hormone d1</fullName>
    </submittedName>
</protein>
<keyword evidence="7" id="KW-0372">Hormone</keyword>
<dbReference type="MGI" id="MGI:1341833">
    <property type="gene designation" value="Prl2c3"/>
</dbReference>
<evidence type="ECO:0000313" key="9">
    <source>
        <dbReference type="EMBL" id="CDW51415.1"/>
    </source>
</evidence>
<dbReference type="GO" id="GO:0046872">
    <property type="term" value="F:metal ion binding"/>
    <property type="evidence" value="ECO:0007669"/>
    <property type="project" value="UniProtKB-KW"/>
</dbReference>
<sequence>MLPSSIQPCSWILLLLLVNSSLLWKNVASFPMCAMRNGRCFMSFEDTFELAGSLSHNISIEVSELFNEFEKHYSNVSGLRDKSPMRCNTSFLPTPENKEQARLTHYAALLKSGAMILDAWESPLDDLVSELSTIKNVPDIIISKATDIKKKINAVRNGVNALMSTMLQNGDEEKKNPAWFLQSDNEDARIHSLYGMISCLDNDFKKVDIYLNVLKCYMLKIDNC</sequence>
<dbReference type="RefSeq" id="NP_035248.2">
    <property type="nucleotide sequence ID" value="NM_011118.2"/>
</dbReference>